<evidence type="ECO:0000313" key="3">
    <source>
        <dbReference type="Proteomes" id="UP001159427"/>
    </source>
</evidence>
<dbReference type="Proteomes" id="UP001159427">
    <property type="component" value="Unassembled WGS sequence"/>
</dbReference>
<protein>
    <recommendedName>
        <fullName evidence="1">DUF6570 domain-containing protein</fullName>
    </recommendedName>
</protein>
<sequence>MNDTLHEQKVPKEVMKKFHKSMQYCIYQWTVCHEAWPLCTRPKQRHNYVCSRCSRDKSVPKEFSQENSMIPFPVPKELQGLTQFEEMLIARAFPVMHVYTKPRGGQKSYKGHVITLPQDVQQLADVLPQCPQELPVIVTIIVFTIAGKDNKSRDFLVRRQKVAVALYWLTGTNENGLDIGPTICFTVDKFWARQNPSEANWTLDDLKQILQSNSYDSFMSKLMHYAENVTGTNAYWNKARDNLKSNHSAEGSTNNILD</sequence>
<dbReference type="InterPro" id="IPR046700">
    <property type="entry name" value="DUF6570"/>
</dbReference>
<reference evidence="2 3" key="1">
    <citation type="submission" date="2022-05" db="EMBL/GenBank/DDBJ databases">
        <authorList>
            <consortium name="Genoscope - CEA"/>
            <person name="William W."/>
        </authorList>
    </citation>
    <scope>NUCLEOTIDE SEQUENCE [LARGE SCALE GENOMIC DNA]</scope>
</reference>
<dbReference type="Pfam" id="PF20209">
    <property type="entry name" value="DUF6570"/>
    <property type="match status" value="1"/>
</dbReference>
<proteinExistence type="predicted"/>
<comment type="caution">
    <text evidence="2">The sequence shown here is derived from an EMBL/GenBank/DDBJ whole genome shotgun (WGS) entry which is preliminary data.</text>
</comment>
<evidence type="ECO:0000259" key="1">
    <source>
        <dbReference type="Pfam" id="PF20209"/>
    </source>
</evidence>
<evidence type="ECO:0000313" key="2">
    <source>
        <dbReference type="EMBL" id="CAH3196711.1"/>
    </source>
</evidence>
<keyword evidence="3" id="KW-1185">Reference proteome</keyword>
<accession>A0ABN8T0B5</accession>
<feature type="domain" description="DUF6570" evidence="1">
    <location>
        <begin position="57"/>
        <end position="174"/>
    </location>
</feature>
<organism evidence="2 3">
    <name type="scientific">Porites evermanni</name>
    <dbReference type="NCBI Taxonomy" id="104178"/>
    <lineage>
        <taxon>Eukaryota</taxon>
        <taxon>Metazoa</taxon>
        <taxon>Cnidaria</taxon>
        <taxon>Anthozoa</taxon>
        <taxon>Hexacorallia</taxon>
        <taxon>Scleractinia</taxon>
        <taxon>Fungiina</taxon>
        <taxon>Poritidae</taxon>
        <taxon>Porites</taxon>
    </lineage>
</organism>
<dbReference type="EMBL" id="CALNXI010004951">
    <property type="protein sequence ID" value="CAH3196711.1"/>
    <property type="molecule type" value="Genomic_DNA"/>
</dbReference>
<name>A0ABN8T0B5_9CNID</name>
<gene>
    <name evidence="2" type="ORF">PEVE_00033330</name>
</gene>